<evidence type="ECO:0000313" key="5">
    <source>
        <dbReference type="EMBL" id="PWK17594.1"/>
    </source>
</evidence>
<protein>
    <submittedName>
        <fullName evidence="5">AraC family transcriptional activator of pobA</fullName>
    </submittedName>
</protein>
<dbReference type="Gene3D" id="2.60.120.10">
    <property type="entry name" value="Jelly Rolls"/>
    <property type="match status" value="1"/>
</dbReference>
<organism evidence="5 6">
    <name type="scientific">Arcicella aurantiaca</name>
    <dbReference type="NCBI Taxonomy" id="591202"/>
    <lineage>
        <taxon>Bacteria</taxon>
        <taxon>Pseudomonadati</taxon>
        <taxon>Bacteroidota</taxon>
        <taxon>Cytophagia</taxon>
        <taxon>Cytophagales</taxon>
        <taxon>Flectobacillaceae</taxon>
        <taxon>Arcicella</taxon>
    </lineage>
</organism>
<dbReference type="InterPro" id="IPR014710">
    <property type="entry name" value="RmlC-like_jellyroll"/>
</dbReference>
<dbReference type="Proteomes" id="UP000245489">
    <property type="component" value="Unassembled WGS sequence"/>
</dbReference>
<keyword evidence="1" id="KW-0805">Transcription regulation</keyword>
<evidence type="ECO:0000259" key="4">
    <source>
        <dbReference type="PROSITE" id="PS01124"/>
    </source>
</evidence>
<evidence type="ECO:0000313" key="6">
    <source>
        <dbReference type="Proteomes" id="UP000245489"/>
    </source>
</evidence>
<dbReference type="Pfam" id="PF02311">
    <property type="entry name" value="AraC_binding"/>
    <property type="match status" value="1"/>
</dbReference>
<dbReference type="RefSeq" id="WP_109744969.1">
    <property type="nucleotide sequence ID" value="NZ_QGGO01000034.1"/>
</dbReference>
<accession>A0A316DHH6</accession>
<dbReference type="PRINTS" id="PR00032">
    <property type="entry name" value="HTHARAC"/>
</dbReference>
<dbReference type="SUPFAM" id="SSF51215">
    <property type="entry name" value="Regulatory protein AraC"/>
    <property type="match status" value="1"/>
</dbReference>
<dbReference type="PANTHER" id="PTHR43280">
    <property type="entry name" value="ARAC-FAMILY TRANSCRIPTIONAL REGULATOR"/>
    <property type="match status" value="1"/>
</dbReference>
<dbReference type="SMART" id="SM00342">
    <property type="entry name" value="HTH_ARAC"/>
    <property type="match status" value="1"/>
</dbReference>
<dbReference type="PANTHER" id="PTHR43280:SF32">
    <property type="entry name" value="TRANSCRIPTIONAL REGULATORY PROTEIN"/>
    <property type="match status" value="1"/>
</dbReference>
<dbReference type="Gene3D" id="1.10.10.60">
    <property type="entry name" value="Homeodomain-like"/>
    <property type="match status" value="1"/>
</dbReference>
<dbReference type="PROSITE" id="PS01124">
    <property type="entry name" value="HTH_ARAC_FAMILY_2"/>
    <property type="match status" value="1"/>
</dbReference>
<dbReference type="InterPro" id="IPR020449">
    <property type="entry name" value="Tscrpt_reg_AraC-type_HTH"/>
</dbReference>
<proteinExistence type="predicted"/>
<dbReference type="OrthoDB" id="9793451at2"/>
<dbReference type="GO" id="GO:0043565">
    <property type="term" value="F:sequence-specific DNA binding"/>
    <property type="evidence" value="ECO:0007669"/>
    <property type="project" value="InterPro"/>
</dbReference>
<sequence length="345" mass="40162">MRGLGFSCWADRCFGLVLALAINQAHDNTKPLTLNLNPYLDRMKFEIKNFGLYGREQSTVSADFLNLVAIDYSCRKYNWEIKPHFHSNLYQFFFIESGSGTLIINEKSKKFSGQNLIIMPENNLHGFQFSDDIKGFTLSVSSAIIDKITGQDKELLFEINRVRLLNMNNNFEEFNDAMDSIRRMNKELSLQAEKEALFLDTLLLLLLIKIFRMTIESEKEYIASTRELAYYKDFMKMIKKTVPTNKNIDDFTKDLGISKTHLNRVCQTIAGESTKQVICNYLINEAMILMTHTDMTISEIAYQLEFKDVSYFCRFYKKQTGISPTKFREKNYLLEQPQHLVALNY</sequence>
<name>A0A316DHH6_9BACT</name>
<feature type="domain" description="HTH araC/xylS-type" evidence="4">
    <location>
        <begin position="232"/>
        <end position="330"/>
    </location>
</feature>
<dbReference type="GO" id="GO:0003700">
    <property type="term" value="F:DNA-binding transcription factor activity"/>
    <property type="evidence" value="ECO:0007669"/>
    <property type="project" value="InterPro"/>
</dbReference>
<reference evidence="5 6" key="1">
    <citation type="submission" date="2018-05" db="EMBL/GenBank/DDBJ databases">
        <title>Genomic Encyclopedia of Archaeal and Bacterial Type Strains, Phase II (KMG-II): from individual species to whole genera.</title>
        <authorList>
            <person name="Goeker M."/>
        </authorList>
    </citation>
    <scope>NUCLEOTIDE SEQUENCE [LARGE SCALE GENOMIC DNA]</scope>
    <source>
        <strain evidence="5 6">DSM 22214</strain>
    </source>
</reference>
<dbReference type="InterPro" id="IPR009057">
    <property type="entry name" value="Homeodomain-like_sf"/>
</dbReference>
<gene>
    <name evidence="5" type="ORF">LV89_04310</name>
</gene>
<dbReference type="SUPFAM" id="SSF46689">
    <property type="entry name" value="Homeodomain-like"/>
    <property type="match status" value="1"/>
</dbReference>
<dbReference type="Pfam" id="PF12833">
    <property type="entry name" value="HTH_18"/>
    <property type="match status" value="1"/>
</dbReference>
<keyword evidence="3" id="KW-0804">Transcription</keyword>
<dbReference type="EMBL" id="QGGO01000034">
    <property type="protein sequence ID" value="PWK17594.1"/>
    <property type="molecule type" value="Genomic_DNA"/>
</dbReference>
<dbReference type="InterPro" id="IPR003313">
    <property type="entry name" value="AraC-bd"/>
</dbReference>
<evidence type="ECO:0000256" key="1">
    <source>
        <dbReference type="ARBA" id="ARBA00023015"/>
    </source>
</evidence>
<keyword evidence="6" id="KW-1185">Reference proteome</keyword>
<keyword evidence="2" id="KW-0238">DNA-binding</keyword>
<dbReference type="AlphaFoldDB" id="A0A316DHH6"/>
<evidence type="ECO:0000256" key="2">
    <source>
        <dbReference type="ARBA" id="ARBA00023125"/>
    </source>
</evidence>
<dbReference type="InterPro" id="IPR018060">
    <property type="entry name" value="HTH_AraC"/>
</dbReference>
<comment type="caution">
    <text evidence="5">The sequence shown here is derived from an EMBL/GenBank/DDBJ whole genome shotgun (WGS) entry which is preliminary data.</text>
</comment>
<evidence type="ECO:0000256" key="3">
    <source>
        <dbReference type="ARBA" id="ARBA00023163"/>
    </source>
</evidence>
<dbReference type="InterPro" id="IPR037923">
    <property type="entry name" value="HTH-like"/>
</dbReference>